<dbReference type="RefSeq" id="WP_238329628.1">
    <property type="nucleotide sequence ID" value="NZ_BAAAIL010000004.1"/>
</dbReference>
<dbReference type="InterPro" id="IPR007313">
    <property type="entry name" value="FxsA"/>
</dbReference>
<dbReference type="GO" id="GO:0016020">
    <property type="term" value="C:membrane"/>
    <property type="evidence" value="ECO:0007669"/>
    <property type="project" value="InterPro"/>
</dbReference>
<evidence type="ECO:0000313" key="3">
    <source>
        <dbReference type="Proteomes" id="UP000315133"/>
    </source>
</evidence>
<sequence length="180" mass="19077">MTPGPAPRRRVGILRWLLAAVILLPLVEIVVLVAVGRSIGVLWTIGLLVAMALLGTWLSRREGGRTVRALQEAVQTGRMPAREATDAILVALGGFLLILPGFLSDVLGLLLVLPITRPAARRLLTWVVSRQAARLGATTAGASYRRTSAGAEGVVIEGEIIAEEPAPGTRPEEGRGRLEA</sequence>
<evidence type="ECO:0000313" key="2">
    <source>
        <dbReference type="EMBL" id="TQM96844.1"/>
    </source>
</evidence>
<dbReference type="Proteomes" id="UP000315133">
    <property type="component" value="Unassembled WGS sequence"/>
</dbReference>
<keyword evidence="1" id="KW-1133">Transmembrane helix</keyword>
<keyword evidence="3" id="KW-1185">Reference proteome</keyword>
<feature type="transmembrane region" description="Helical" evidence="1">
    <location>
        <begin position="12"/>
        <end position="35"/>
    </location>
</feature>
<dbReference type="NCBIfam" id="NF008528">
    <property type="entry name" value="PRK11463.1-2"/>
    <property type="match status" value="1"/>
</dbReference>
<accession>A0A543KP52</accession>
<name>A0A543KP52_9MICO</name>
<feature type="transmembrane region" description="Helical" evidence="1">
    <location>
        <begin position="88"/>
        <end position="113"/>
    </location>
</feature>
<comment type="caution">
    <text evidence="2">The sequence shown here is derived from an EMBL/GenBank/DDBJ whole genome shotgun (WGS) entry which is preliminary data.</text>
</comment>
<dbReference type="Pfam" id="PF04186">
    <property type="entry name" value="FxsA"/>
    <property type="match status" value="1"/>
</dbReference>
<dbReference type="AlphaFoldDB" id="A0A543KP52"/>
<reference evidence="2 3" key="1">
    <citation type="submission" date="2019-06" db="EMBL/GenBank/DDBJ databases">
        <title>Sequencing the genomes of 1000 actinobacteria strains.</title>
        <authorList>
            <person name="Klenk H.-P."/>
        </authorList>
    </citation>
    <scope>NUCLEOTIDE SEQUENCE [LARGE SCALE GENOMIC DNA]</scope>
    <source>
        <strain evidence="2 3">DSM 12362</strain>
    </source>
</reference>
<dbReference type="EMBL" id="VFPU01000001">
    <property type="protein sequence ID" value="TQM96844.1"/>
    <property type="molecule type" value="Genomic_DNA"/>
</dbReference>
<dbReference type="PANTHER" id="PTHR35335:SF1">
    <property type="entry name" value="UPF0716 PROTEIN FXSA"/>
    <property type="match status" value="1"/>
</dbReference>
<protein>
    <submittedName>
        <fullName evidence="2">UPF0716 protein FxsA</fullName>
    </submittedName>
</protein>
<dbReference type="PANTHER" id="PTHR35335">
    <property type="entry name" value="UPF0716 PROTEIN FXSA"/>
    <property type="match status" value="1"/>
</dbReference>
<proteinExistence type="predicted"/>
<organism evidence="2 3">
    <name type="scientific">Ornithinimicrobium humiphilum</name>
    <dbReference type="NCBI Taxonomy" id="125288"/>
    <lineage>
        <taxon>Bacteria</taxon>
        <taxon>Bacillati</taxon>
        <taxon>Actinomycetota</taxon>
        <taxon>Actinomycetes</taxon>
        <taxon>Micrococcales</taxon>
        <taxon>Ornithinimicrobiaceae</taxon>
        <taxon>Ornithinimicrobium</taxon>
    </lineage>
</organism>
<feature type="transmembrane region" description="Helical" evidence="1">
    <location>
        <begin position="41"/>
        <end position="58"/>
    </location>
</feature>
<gene>
    <name evidence="2" type="ORF">FB476_1737</name>
</gene>
<keyword evidence="1" id="KW-0812">Transmembrane</keyword>
<evidence type="ECO:0000256" key="1">
    <source>
        <dbReference type="SAM" id="Phobius"/>
    </source>
</evidence>
<keyword evidence="1" id="KW-0472">Membrane</keyword>